<accession>A0A3M7P4Q1</accession>
<comment type="caution">
    <text evidence="1">The sequence shown here is derived from an EMBL/GenBank/DDBJ whole genome shotgun (WGS) entry which is preliminary data.</text>
</comment>
<evidence type="ECO:0000313" key="1">
    <source>
        <dbReference type="EMBL" id="RMZ94058.1"/>
    </source>
</evidence>
<proteinExistence type="predicted"/>
<name>A0A3M7P4Q1_BRAPC</name>
<reference evidence="1 2" key="1">
    <citation type="journal article" date="2018" name="Sci. Rep.">
        <title>Genomic signatures of local adaptation to the degree of environmental predictability in rotifers.</title>
        <authorList>
            <person name="Franch-Gras L."/>
            <person name="Hahn C."/>
            <person name="Garcia-Roger E.M."/>
            <person name="Carmona M.J."/>
            <person name="Serra M."/>
            <person name="Gomez A."/>
        </authorList>
    </citation>
    <scope>NUCLEOTIDE SEQUENCE [LARGE SCALE GENOMIC DNA]</scope>
    <source>
        <strain evidence="1">HYR1</strain>
    </source>
</reference>
<dbReference type="AlphaFoldDB" id="A0A3M7P4Q1"/>
<keyword evidence="2" id="KW-1185">Reference proteome</keyword>
<protein>
    <submittedName>
        <fullName evidence="1">Uncharacterized protein</fullName>
    </submittedName>
</protein>
<organism evidence="1 2">
    <name type="scientific">Brachionus plicatilis</name>
    <name type="common">Marine rotifer</name>
    <name type="synonym">Brachionus muelleri</name>
    <dbReference type="NCBI Taxonomy" id="10195"/>
    <lineage>
        <taxon>Eukaryota</taxon>
        <taxon>Metazoa</taxon>
        <taxon>Spiralia</taxon>
        <taxon>Gnathifera</taxon>
        <taxon>Rotifera</taxon>
        <taxon>Eurotatoria</taxon>
        <taxon>Monogononta</taxon>
        <taxon>Pseudotrocha</taxon>
        <taxon>Ploima</taxon>
        <taxon>Brachionidae</taxon>
        <taxon>Brachionus</taxon>
    </lineage>
</organism>
<evidence type="ECO:0000313" key="2">
    <source>
        <dbReference type="Proteomes" id="UP000276133"/>
    </source>
</evidence>
<dbReference type="EMBL" id="REGN01013335">
    <property type="protein sequence ID" value="RMZ94058.1"/>
    <property type="molecule type" value="Genomic_DNA"/>
</dbReference>
<gene>
    <name evidence="1" type="ORF">BpHYR1_052605</name>
</gene>
<dbReference type="Proteomes" id="UP000276133">
    <property type="component" value="Unassembled WGS sequence"/>
</dbReference>
<sequence length="120" mass="13082">MDASSVTVTLVELFLIRLSVIKKLASVLVHRKDLADSVTNVLLVNGEIHSLNAKSANVHLMEVPVSNVTKLQVNVNALLELLAIIVTSVTAERLEMLLFVKNVVNALTIGTKQYSALMNF</sequence>